<evidence type="ECO:0000313" key="4">
    <source>
        <dbReference type="Proteomes" id="UP000185490"/>
    </source>
</evidence>
<protein>
    <submittedName>
        <fullName evidence="3">Uncharacterized protein</fullName>
    </submittedName>
</protein>
<accession>A0ABM6GH12</accession>
<name>A0ABM6GH12_9BACT</name>
<dbReference type="Proteomes" id="UP000185490">
    <property type="component" value="Chromosome"/>
</dbReference>
<keyword evidence="2" id="KW-1133">Transmembrane helix</keyword>
<gene>
    <name evidence="3" type="ORF">BW47_05655</name>
</gene>
<evidence type="ECO:0000256" key="1">
    <source>
        <dbReference type="SAM" id="MobiDB-lite"/>
    </source>
</evidence>
<keyword evidence="4" id="KW-1185">Reference proteome</keyword>
<organism evidence="3 4">
    <name type="scientific">Thermosipho melanesiensis</name>
    <dbReference type="NCBI Taxonomy" id="46541"/>
    <lineage>
        <taxon>Bacteria</taxon>
        <taxon>Thermotogati</taxon>
        <taxon>Thermotogota</taxon>
        <taxon>Thermotogae</taxon>
        <taxon>Thermotogales</taxon>
        <taxon>Fervidobacteriaceae</taxon>
        <taxon>Thermosipho</taxon>
    </lineage>
</organism>
<feature type="transmembrane region" description="Helical" evidence="2">
    <location>
        <begin position="7"/>
        <end position="28"/>
    </location>
</feature>
<keyword evidence="2" id="KW-0472">Membrane</keyword>
<evidence type="ECO:0000256" key="2">
    <source>
        <dbReference type="SAM" id="Phobius"/>
    </source>
</evidence>
<dbReference type="EMBL" id="CP007389">
    <property type="protein sequence ID" value="APT74868.1"/>
    <property type="molecule type" value="Genomic_DNA"/>
</dbReference>
<sequence length="240" mass="28510">MKKLLKGCGFFVLIVLVAFIGLIVLVNIKSGNEEETTTTYNQQITQESTETEDENWESEFLKSYESTQTVQEEEVEKVSQPKIDLYKIHNLREYVEELSQRYDLEKMKEYLFSHKNIVKILSEVSPNSDMEIYTEQLEEINLLLSKWKSIGLLGMKIDPKNKNVRKLNEYLNQMVKIKDELVFTLRNYLNNINSKIKSKIYQSKTKKLLDKYKDIYNKFKDRYKYTLKQENEEDLLGLLK</sequence>
<proteinExistence type="predicted"/>
<reference evidence="3 4" key="1">
    <citation type="submission" date="2014-02" db="EMBL/GenBank/DDBJ databases">
        <title>Diversity of Thermotogales isolates from hydrothermal vents.</title>
        <authorList>
            <person name="Haverkamp T.H.A."/>
            <person name="Lossouarn J."/>
            <person name="Geslin C."/>
            <person name="Nesbo C.L."/>
        </authorList>
    </citation>
    <scope>NUCLEOTIDE SEQUENCE [LARGE SCALE GENOMIC DNA]</scope>
    <source>
        <strain evidence="3 4">431</strain>
    </source>
</reference>
<evidence type="ECO:0000313" key="3">
    <source>
        <dbReference type="EMBL" id="APT74868.1"/>
    </source>
</evidence>
<feature type="region of interest" description="Disordered" evidence="1">
    <location>
        <begin position="36"/>
        <end position="55"/>
    </location>
</feature>
<keyword evidence="2" id="KW-0812">Transmembrane</keyword>
<dbReference type="RefSeq" id="WP_012057278.1">
    <property type="nucleotide sequence ID" value="NZ_CP007389.1"/>
</dbReference>